<evidence type="ECO:0000313" key="2">
    <source>
        <dbReference type="EMBL" id="KAJ1999190.1"/>
    </source>
</evidence>
<feature type="non-terminal residue" evidence="2">
    <location>
        <position position="1052"/>
    </location>
</feature>
<feature type="region of interest" description="Disordered" evidence="1">
    <location>
        <begin position="390"/>
        <end position="428"/>
    </location>
</feature>
<dbReference type="AlphaFoldDB" id="A0A9W8BFM9"/>
<comment type="caution">
    <text evidence="2">The sequence shown here is derived from an EMBL/GenBank/DDBJ whole genome shotgun (WGS) entry which is preliminary data.</text>
</comment>
<feature type="compositionally biased region" description="Basic residues" evidence="1">
    <location>
        <begin position="756"/>
        <end position="766"/>
    </location>
</feature>
<dbReference type="EMBL" id="JANBQF010000766">
    <property type="protein sequence ID" value="KAJ1999190.1"/>
    <property type="molecule type" value="Genomic_DNA"/>
</dbReference>
<evidence type="ECO:0000313" key="3">
    <source>
        <dbReference type="Proteomes" id="UP001150907"/>
    </source>
</evidence>
<feature type="compositionally biased region" description="Basic residues" evidence="1">
    <location>
        <begin position="473"/>
        <end position="486"/>
    </location>
</feature>
<dbReference type="OrthoDB" id="5575792at2759"/>
<reference evidence="2" key="1">
    <citation type="submission" date="2022-07" db="EMBL/GenBank/DDBJ databases">
        <title>Phylogenomic reconstructions and comparative analyses of Kickxellomycotina fungi.</title>
        <authorList>
            <person name="Reynolds N.K."/>
            <person name="Stajich J.E."/>
            <person name="Barry K."/>
            <person name="Grigoriev I.V."/>
            <person name="Crous P."/>
            <person name="Smith M.E."/>
        </authorList>
    </citation>
    <scope>NUCLEOTIDE SEQUENCE</scope>
    <source>
        <strain evidence="2">IMI 214461</strain>
    </source>
</reference>
<feature type="region of interest" description="Disordered" evidence="1">
    <location>
        <begin position="447"/>
        <end position="516"/>
    </location>
</feature>
<sequence>AAACTYSAMSSALADAVLAEEGGGEHGGGIDGYIASLQLERSNTRASTLSALQRRRTLMKHASDPEADQQALELEIRQVERLASLLGRRQTKFDRKRERPTVNHDLDSTLEGFFDVQDENDRVAEVLLSGEHRAGLGREEGDADTHDGRIENPVLSQQNIHSAPSALIATQLECEYEHIADPFDKIDEMHLAKSPSGSAEYLPLDSYHNENSAADSSDPSEGLPVPSVDLPSAMSKRLSRGKANVVSVLAVEDDSAIPDDSLLLGINRSNTWKRQSTMLIQERSMLGPALPQIPDDPDEDEEMNEEMDTERNVGGSLAPALFAFDGPPEAATPAPAPSTLESPLANQDDLAAHGVYANDSPNTAVVSEYLDILDFIDAKDLSTVEVRAGDADDDGHISSDLLANSDSSDIDLSDDGCGGGSESSDSDNQYLAKIAPHRRFTIVNVVDPPEPANEPATSQPLAAVGSGLGSHSTLRRNRRLLTKRRPTRSDSVNQQNELTAAPTSEPIQSTESAVEASSSALAAHRFSLPTGNYSVPATEYTGALATANPSVPATVGFRGRDATPSTRPDSLFAAGRGIPAAGLATPATSAGLAEMAQAAAAAATQMSTVRATRGLSVSATGSAWHKPLPPVPDRLLRTLQVARSDGGKAPPPPLPAKARPKVPRALSGDRLCSDAAIAAALERPSSKTLFTMHRAATLQPAQPAGSEPAGAESPLGLRAWLQRTDVLTLASADNAVAAKQPPSLPLAPRPMTGHGKSVRARGRVVRKVPVPPPSAQTPTRRPASSNSSIHSSASHPGTSPQPSPPPLPAPARNSHLKPDSPMTGTTATTSTAALSEPLNHAQPLSPAYPFPQPYPHQYPCQYPYQHEAMPNMAVPTVLSAPPGCSLDFSPDTAGELVEPSAPMLVEPSAPELPEQWSVASPHSYAFPQPAHYEVPGLQHAYGVEPGMAPAHAAMGFAVPMVVLPQPHTMPAATSSPVASLHHNVPPRIPDKPRPRPLSVPESALSKPLPLPPTHAAHQPHPPTAYAPDRTSAPAGSNSSSALPASPAHEYVM</sequence>
<feature type="compositionally biased region" description="Polar residues" evidence="1">
    <location>
        <begin position="209"/>
        <end position="219"/>
    </location>
</feature>
<feature type="compositionally biased region" description="Low complexity" evidence="1">
    <location>
        <begin position="398"/>
        <end position="407"/>
    </location>
</feature>
<organism evidence="2 3">
    <name type="scientific">Coemansia thaxteri</name>
    <dbReference type="NCBI Taxonomy" id="2663907"/>
    <lineage>
        <taxon>Eukaryota</taxon>
        <taxon>Fungi</taxon>
        <taxon>Fungi incertae sedis</taxon>
        <taxon>Zoopagomycota</taxon>
        <taxon>Kickxellomycotina</taxon>
        <taxon>Kickxellomycetes</taxon>
        <taxon>Kickxellales</taxon>
        <taxon>Kickxellaceae</taxon>
        <taxon>Coemansia</taxon>
    </lineage>
</organism>
<evidence type="ECO:0000256" key="1">
    <source>
        <dbReference type="SAM" id="MobiDB-lite"/>
    </source>
</evidence>
<keyword evidence="3" id="KW-1185">Reference proteome</keyword>
<feature type="region of interest" description="Disordered" evidence="1">
    <location>
        <begin position="202"/>
        <end position="228"/>
    </location>
</feature>
<feature type="compositionally biased region" description="Low complexity" evidence="1">
    <location>
        <begin position="1025"/>
        <end position="1052"/>
    </location>
</feature>
<protein>
    <submittedName>
        <fullName evidence="2">Uncharacterized protein</fullName>
    </submittedName>
</protein>
<feature type="compositionally biased region" description="Polar residues" evidence="1">
    <location>
        <begin position="489"/>
        <end position="508"/>
    </location>
</feature>
<feature type="region of interest" description="Disordered" evidence="1">
    <location>
        <begin position="972"/>
        <end position="1052"/>
    </location>
</feature>
<feature type="compositionally biased region" description="Pro residues" evidence="1">
    <location>
        <begin position="799"/>
        <end position="809"/>
    </location>
</feature>
<feature type="non-terminal residue" evidence="2">
    <location>
        <position position="1"/>
    </location>
</feature>
<feature type="compositionally biased region" description="Low complexity" evidence="1">
    <location>
        <begin position="783"/>
        <end position="798"/>
    </location>
</feature>
<name>A0A9W8BFM9_9FUNG</name>
<proteinExistence type="predicted"/>
<accession>A0A9W8BFM9</accession>
<feature type="region of interest" description="Disordered" evidence="1">
    <location>
        <begin position="740"/>
        <end position="827"/>
    </location>
</feature>
<gene>
    <name evidence="2" type="ORF">H4R26_005166</name>
</gene>
<dbReference type="Proteomes" id="UP001150907">
    <property type="component" value="Unassembled WGS sequence"/>
</dbReference>